<evidence type="ECO:0000256" key="11">
    <source>
        <dbReference type="SAM" id="Phobius"/>
    </source>
</evidence>
<comment type="caution">
    <text evidence="13">The sequence shown here is derived from an EMBL/GenBank/DDBJ whole genome shotgun (WGS) entry which is preliminary data.</text>
</comment>
<feature type="transmembrane region" description="Helical" evidence="11">
    <location>
        <begin position="419"/>
        <end position="437"/>
    </location>
</feature>
<keyword evidence="3" id="KW-0050">Antiport</keyword>
<feature type="transmembrane region" description="Helical" evidence="11">
    <location>
        <begin position="151"/>
        <end position="170"/>
    </location>
</feature>
<accession>A0ABR7VJ49</accession>
<dbReference type="NCBIfam" id="NF038006">
    <property type="entry name" value="NhaD_1"/>
    <property type="match status" value="1"/>
</dbReference>
<dbReference type="InterPro" id="IPR004680">
    <property type="entry name" value="Cit_transptr-like_dom"/>
</dbReference>
<dbReference type="PANTHER" id="PTHR43269">
    <property type="entry name" value="SODIUM/PROTON ANTIPORTER 1-RELATED"/>
    <property type="match status" value="1"/>
</dbReference>
<keyword evidence="7" id="KW-0406">Ion transport</keyword>
<dbReference type="RefSeq" id="WP_188315309.1">
    <property type="nucleotide sequence ID" value="NZ_JABTCG010000006.1"/>
</dbReference>
<evidence type="ECO:0000256" key="10">
    <source>
        <dbReference type="ARBA" id="ARBA00025753"/>
    </source>
</evidence>
<feature type="transmembrane region" description="Helical" evidence="11">
    <location>
        <begin position="382"/>
        <end position="407"/>
    </location>
</feature>
<comment type="similarity">
    <text evidence="10">Belongs to the NhaD Na(+)/H(+) (TC 2.A.62) antiporter family.</text>
</comment>
<keyword evidence="5 11" id="KW-1133">Transmembrane helix</keyword>
<feature type="transmembrane region" description="Helical" evidence="11">
    <location>
        <begin position="114"/>
        <end position="139"/>
    </location>
</feature>
<evidence type="ECO:0000256" key="2">
    <source>
        <dbReference type="ARBA" id="ARBA00022448"/>
    </source>
</evidence>
<evidence type="ECO:0000256" key="8">
    <source>
        <dbReference type="ARBA" id="ARBA00023136"/>
    </source>
</evidence>
<keyword evidence="6" id="KW-0915">Sodium</keyword>
<dbReference type="InterPro" id="IPR045016">
    <property type="entry name" value="NhaD-like"/>
</dbReference>
<keyword evidence="2" id="KW-0813">Transport</keyword>
<evidence type="ECO:0000256" key="7">
    <source>
        <dbReference type="ARBA" id="ARBA00023065"/>
    </source>
</evidence>
<reference evidence="13 14" key="1">
    <citation type="submission" date="2020-05" db="EMBL/GenBank/DDBJ databases">
        <title>The draft genome sequence of Maribacter arenosus CAU 1321.</title>
        <authorList>
            <person name="Mu L."/>
        </authorList>
    </citation>
    <scope>NUCLEOTIDE SEQUENCE [LARGE SCALE GENOMIC DNA]</scope>
    <source>
        <strain evidence="13 14">CAU 1321</strain>
    </source>
</reference>
<dbReference type="PANTHER" id="PTHR43269:SF2">
    <property type="entry name" value="SODIUM_PROTON ANTIPORTER 1-RELATED"/>
    <property type="match status" value="1"/>
</dbReference>
<feature type="transmembrane region" description="Helical" evidence="11">
    <location>
        <begin position="27"/>
        <end position="46"/>
    </location>
</feature>
<feature type="transmembrane region" description="Helical" evidence="11">
    <location>
        <begin position="255"/>
        <end position="275"/>
    </location>
</feature>
<keyword evidence="4 11" id="KW-0812">Transmembrane</keyword>
<protein>
    <submittedName>
        <fullName evidence="13">Sodium:proton antiporter NhaD</fullName>
    </submittedName>
</protein>
<evidence type="ECO:0000313" key="14">
    <source>
        <dbReference type="Proteomes" id="UP000598350"/>
    </source>
</evidence>
<comment type="subcellular location">
    <subcellularLocation>
        <location evidence="1">Membrane</location>
        <topology evidence="1">Multi-pass membrane protein</topology>
    </subcellularLocation>
</comment>
<keyword evidence="9" id="KW-0739">Sodium transport</keyword>
<evidence type="ECO:0000256" key="9">
    <source>
        <dbReference type="ARBA" id="ARBA00023201"/>
    </source>
</evidence>
<feature type="domain" description="Citrate transporter-like" evidence="12">
    <location>
        <begin position="24"/>
        <end position="367"/>
    </location>
</feature>
<evidence type="ECO:0000256" key="5">
    <source>
        <dbReference type="ARBA" id="ARBA00022989"/>
    </source>
</evidence>
<dbReference type="EMBL" id="JABTCG010000006">
    <property type="protein sequence ID" value="MBD0852182.1"/>
    <property type="molecule type" value="Genomic_DNA"/>
</dbReference>
<keyword evidence="14" id="KW-1185">Reference proteome</keyword>
<evidence type="ECO:0000256" key="1">
    <source>
        <dbReference type="ARBA" id="ARBA00004141"/>
    </source>
</evidence>
<proteinExistence type="inferred from homology"/>
<evidence type="ECO:0000256" key="6">
    <source>
        <dbReference type="ARBA" id="ARBA00023053"/>
    </source>
</evidence>
<name>A0ABR7VJ49_9FLAO</name>
<evidence type="ECO:0000313" key="13">
    <source>
        <dbReference type="EMBL" id="MBD0852182.1"/>
    </source>
</evidence>
<sequence>METIIIIVFLAGYLAITLEHNLKIDKLIPALAMMALLWAIIALTHMDVFEVNAELRELEPTHLDEILLHHLGKTAEILFFLLGAMTIVEIIDYFDGFATIKGFIKTKSKRKLLWLFSILAFILSAIIDNLTATIVLVTILQKVINDRNTRLWFAGMIIIAANAGGAWSPIGDVTTTMLWIANKVTALQLIEHVLIPSIVCMVVPVLFAIQNKAFKGEIDGDLDEEPPKSKFGSTMLYLGLGSIVFVPIFKTVTHLPPYVGMMLSLAVVATFAEIYSSSKFSISNVEGEDHDTTGHHSPVHASLSKIELPSILFFLGILLAVAALESLGILFHAAASLNEAIPNTDIVVMLFGVGSAIIDNVPLVAASMGMFSESIDNPLWHFIAYSAGTGGSMLIIGSAAGVVAMGMEKIDFFWYLKKIAWLALVGFLAGAVAFVLMRDFVLNA</sequence>
<feature type="transmembrane region" description="Helical" evidence="11">
    <location>
        <begin position="77"/>
        <end position="94"/>
    </location>
</feature>
<evidence type="ECO:0000256" key="4">
    <source>
        <dbReference type="ARBA" id="ARBA00022692"/>
    </source>
</evidence>
<feature type="transmembrane region" description="Helical" evidence="11">
    <location>
        <begin position="190"/>
        <end position="209"/>
    </location>
</feature>
<dbReference type="Proteomes" id="UP000598350">
    <property type="component" value="Unassembled WGS sequence"/>
</dbReference>
<evidence type="ECO:0000259" key="12">
    <source>
        <dbReference type="Pfam" id="PF03600"/>
    </source>
</evidence>
<gene>
    <name evidence="13" type="primary">nhaD</name>
    <name evidence="13" type="ORF">HPE63_15980</name>
</gene>
<feature type="transmembrane region" description="Helical" evidence="11">
    <location>
        <begin position="311"/>
        <end position="334"/>
    </location>
</feature>
<evidence type="ECO:0000256" key="3">
    <source>
        <dbReference type="ARBA" id="ARBA00022449"/>
    </source>
</evidence>
<keyword evidence="8 11" id="KW-0472">Membrane</keyword>
<dbReference type="Pfam" id="PF03600">
    <property type="entry name" value="CitMHS"/>
    <property type="match status" value="1"/>
</dbReference>
<feature type="transmembrane region" description="Helical" evidence="11">
    <location>
        <begin position="230"/>
        <end position="249"/>
    </location>
</feature>
<feature type="transmembrane region" description="Helical" evidence="11">
    <location>
        <begin position="346"/>
        <end position="370"/>
    </location>
</feature>
<organism evidence="13 14">
    <name type="scientific">Maribacter arenosus</name>
    <dbReference type="NCBI Taxonomy" id="1854708"/>
    <lineage>
        <taxon>Bacteria</taxon>
        <taxon>Pseudomonadati</taxon>
        <taxon>Bacteroidota</taxon>
        <taxon>Flavobacteriia</taxon>
        <taxon>Flavobacteriales</taxon>
        <taxon>Flavobacteriaceae</taxon>
        <taxon>Maribacter</taxon>
    </lineage>
</organism>